<proteinExistence type="predicted"/>
<dbReference type="EMBL" id="JACEIK010003984">
    <property type="protein sequence ID" value="MCD9643751.1"/>
    <property type="molecule type" value="Genomic_DNA"/>
</dbReference>
<reference evidence="3 4" key="1">
    <citation type="journal article" date="2021" name="BMC Genomics">
        <title>Datura genome reveals duplications of psychoactive alkaloid biosynthetic genes and high mutation rate following tissue culture.</title>
        <authorList>
            <person name="Rajewski A."/>
            <person name="Carter-House D."/>
            <person name="Stajich J."/>
            <person name="Litt A."/>
        </authorList>
    </citation>
    <scope>NUCLEOTIDE SEQUENCE [LARGE SCALE GENOMIC DNA]</scope>
    <source>
        <strain evidence="3">AR-01</strain>
    </source>
</reference>
<sequence>MVIGRLRSAPVVPLLWYPLTINCDRPTDCGLAPANRQRLASDAHQKREKVSSSEKEEHFAEMSSQGSEESFSSRIKSMLEVVLEQVVSTDSRIRELRNDLLDLTQKVKDHEVSIRQLKDKINLLPFQMATQQVIKEEKTPPLPTIMEEEAMEWGVEEEILKEMFESILLNSGGWKICLM</sequence>
<feature type="coiled-coil region" evidence="1">
    <location>
        <begin position="93"/>
        <end position="120"/>
    </location>
</feature>
<protein>
    <submittedName>
        <fullName evidence="3">Uncharacterized protein</fullName>
    </submittedName>
</protein>
<accession>A0ABS8V985</accession>
<comment type="caution">
    <text evidence="3">The sequence shown here is derived from an EMBL/GenBank/DDBJ whole genome shotgun (WGS) entry which is preliminary data.</text>
</comment>
<evidence type="ECO:0000256" key="2">
    <source>
        <dbReference type="SAM" id="MobiDB-lite"/>
    </source>
</evidence>
<keyword evidence="4" id="KW-1185">Reference proteome</keyword>
<evidence type="ECO:0000313" key="4">
    <source>
        <dbReference type="Proteomes" id="UP000823775"/>
    </source>
</evidence>
<feature type="compositionally biased region" description="Basic and acidic residues" evidence="2">
    <location>
        <begin position="39"/>
        <end position="60"/>
    </location>
</feature>
<evidence type="ECO:0000313" key="3">
    <source>
        <dbReference type="EMBL" id="MCD9643751.1"/>
    </source>
</evidence>
<organism evidence="3 4">
    <name type="scientific">Datura stramonium</name>
    <name type="common">Jimsonweed</name>
    <name type="synonym">Common thornapple</name>
    <dbReference type="NCBI Taxonomy" id="4076"/>
    <lineage>
        <taxon>Eukaryota</taxon>
        <taxon>Viridiplantae</taxon>
        <taxon>Streptophyta</taxon>
        <taxon>Embryophyta</taxon>
        <taxon>Tracheophyta</taxon>
        <taxon>Spermatophyta</taxon>
        <taxon>Magnoliopsida</taxon>
        <taxon>eudicotyledons</taxon>
        <taxon>Gunneridae</taxon>
        <taxon>Pentapetalae</taxon>
        <taxon>asterids</taxon>
        <taxon>lamiids</taxon>
        <taxon>Solanales</taxon>
        <taxon>Solanaceae</taxon>
        <taxon>Solanoideae</taxon>
        <taxon>Datureae</taxon>
        <taxon>Datura</taxon>
    </lineage>
</organism>
<dbReference type="Proteomes" id="UP000823775">
    <property type="component" value="Unassembled WGS sequence"/>
</dbReference>
<evidence type="ECO:0000256" key="1">
    <source>
        <dbReference type="SAM" id="Coils"/>
    </source>
</evidence>
<gene>
    <name evidence="3" type="ORF">HAX54_031420</name>
</gene>
<name>A0ABS8V985_DATST</name>
<feature type="region of interest" description="Disordered" evidence="2">
    <location>
        <begin position="39"/>
        <end position="68"/>
    </location>
</feature>
<keyword evidence="1" id="KW-0175">Coiled coil</keyword>